<name>A0A154KV80_9PROT</name>
<dbReference type="PANTHER" id="PTHR30024">
    <property type="entry name" value="ALIPHATIC SULFONATES-BINDING PROTEIN-RELATED"/>
    <property type="match status" value="1"/>
</dbReference>
<reference evidence="6 9" key="1">
    <citation type="submission" date="2014-07" db="EMBL/GenBank/DDBJ databases">
        <title>Draft genome sequence of Thalassospira xiamenensis IB13.</title>
        <authorList>
            <person name="Lai Q."/>
            <person name="Shao Z."/>
        </authorList>
    </citation>
    <scope>NUCLEOTIDE SEQUENCE [LARGE SCALE GENOMIC DNA]</scope>
    <source>
        <strain evidence="6 9">IB13</strain>
    </source>
</reference>
<keyword evidence="7" id="KW-0067">ATP-binding</keyword>
<dbReference type="GO" id="GO:0005524">
    <property type="term" value="F:ATP binding"/>
    <property type="evidence" value="ECO:0007669"/>
    <property type="project" value="UniProtKB-KW"/>
</dbReference>
<evidence type="ECO:0000256" key="5">
    <source>
        <dbReference type="ARBA" id="ARBA00023136"/>
    </source>
</evidence>
<dbReference type="CDD" id="cd13553">
    <property type="entry name" value="PBP2_NrtA_CpmA_like"/>
    <property type="match status" value="1"/>
</dbReference>
<dbReference type="AlphaFoldDB" id="A0A154KV80"/>
<keyword evidence="3" id="KW-1003">Cell membrane</keyword>
<dbReference type="SUPFAM" id="SSF53850">
    <property type="entry name" value="Periplasmic binding protein-like II"/>
    <property type="match status" value="1"/>
</dbReference>
<comment type="subcellular location">
    <subcellularLocation>
        <location evidence="1">Endomembrane system</location>
    </subcellularLocation>
</comment>
<evidence type="ECO:0000313" key="8">
    <source>
        <dbReference type="Proteomes" id="UP000219068"/>
    </source>
</evidence>
<keyword evidence="2" id="KW-0813">Transport</keyword>
<dbReference type="Proteomes" id="UP000219068">
    <property type="component" value="Unassembled WGS sequence"/>
</dbReference>
<keyword evidence="4" id="KW-0997">Cell inner membrane</keyword>
<dbReference type="Gene3D" id="3.40.190.10">
    <property type="entry name" value="Periplasmic binding protein-like II"/>
    <property type="match status" value="2"/>
</dbReference>
<evidence type="ECO:0000256" key="2">
    <source>
        <dbReference type="ARBA" id="ARBA00022448"/>
    </source>
</evidence>
<gene>
    <name evidence="7" type="ORF">SAMN05428964_104274</name>
    <name evidence="6" type="ORF">TH44_10105</name>
</gene>
<sequence>MSLKQVRLGFVPLVDCALPVVARAKGFAEEENIDLTLIREMSWAAIRDKLSYGVYDAAHLLAGIPLAARLGLGGMPSQRIAVPMALGRGGNAITVSTRLYQRMLEADPAAMHGPRGLSARALKKVIDEDRAAGRPIMSFATVFPYSSHNYELRYWMAAGGIDPDKDVNIGVIAPPRMFDSLRNGWVDGYCVGEPWNQRAVFHGDGVIVALKEDIWARSPEKVLGVREDWVQSNPDTVDALVRALVRSAEWADQPENRTELAQLLSGENHVGASFDILRASLLGRPVLKPGDNPIEAPDRHVFYRYTATFPWLSQGAWVGTQMQRWGQVDATVDFNTLISDIYRPDLYRRAVKGLDVALPHDDWRVEGVNDAADRAFVGPDAFLDNSIFDMRSFAGVGE</sequence>
<dbReference type="GO" id="GO:0012505">
    <property type="term" value="C:endomembrane system"/>
    <property type="evidence" value="ECO:0007669"/>
    <property type="project" value="UniProtKB-SubCell"/>
</dbReference>
<evidence type="ECO:0000313" key="7">
    <source>
        <dbReference type="EMBL" id="SOC24165.1"/>
    </source>
</evidence>
<dbReference type="InterPro" id="IPR044527">
    <property type="entry name" value="NrtA/CpmA_ABC-bd_dom"/>
</dbReference>
<dbReference type="RefSeq" id="WP_062959589.1">
    <property type="nucleotide sequence ID" value="NZ_JPWJ01000004.1"/>
</dbReference>
<dbReference type="PANTHER" id="PTHR30024:SF43">
    <property type="entry name" value="BLL4572 PROTEIN"/>
    <property type="match status" value="1"/>
</dbReference>
<dbReference type="Pfam" id="PF13379">
    <property type="entry name" value="NMT1_2"/>
    <property type="match status" value="1"/>
</dbReference>
<keyword evidence="7" id="KW-0547">Nucleotide-binding</keyword>
<evidence type="ECO:0000256" key="3">
    <source>
        <dbReference type="ARBA" id="ARBA00022475"/>
    </source>
</evidence>
<evidence type="ECO:0000313" key="9">
    <source>
        <dbReference type="Proteomes" id="UP000252266"/>
    </source>
</evidence>
<evidence type="ECO:0000313" key="6">
    <source>
        <dbReference type="EMBL" id="RCK51097.1"/>
    </source>
</evidence>
<dbReference type="Proteomes" id="UP000252266">
    <property type="component" value="Unassembled WGS sequence"/>
</dbReference>
<evidence type="ECO:0000256" key="4">
    <source>
        <dbReference type="ARBA" id="ARBA00022519"/>
    </source>
</evidence>
<protein>
    <submittedName>
        <fullName evidence="7">NitT/TauT family transport system ATP-binding protein/nitrate/nitrite transport system substrate-binding protein</fullName>
    </submittedName>
    <submittedName>
        <fullName evidence="6">Nitrate transporter</fullName>
    </submittedName>
</protein>
<dbReference type="EMBL" id="OBMM01000004">
    <property type="protein sequence ID" value="SOC24165.1"/>
    <property type="molecule type" value="Genomic_DNA"/>
</dbReference>
<accession>A0A154KV80</accession>
<reference evidence="7 8" key="2">
    <citation type="submission" date="2017-08" db="EMBL/GenBank/DDBJ databases">
        <authorList>
            <person name="de Groot N.N."/>
        </authorList>
    </citation>
    <scope>NUCLEOTIDE SEQUENCE [LARGE SCALE GENOMIC DNA]</scope>
    <source>
        <strain evidence="7 8">USBA 78</strain>
    </source>
</reference>
<organism evidence="6 9">
    <name type="scientific">Thalassospira xiamenensis</name>
    <dbReference type="NCBI Taxonomy" id="220697"/>
    <lineage>
        <taxon>Bacteria</taxon>
        <taxon>Pseudomonadati</taxon>
        <taxon>Pseudomonadota</taxon>
        <taxon>Alphaproteobacteria</taxon>
        <taxon>Rhodospirillales</taxon>
        <taxon>Thalassospiraceae</taxon>
        <taxon>Thalassospira</taxon>
    </lineage>
</organism>
<proteinExistence type="predicted"/>
<dbReference type="EMBL" id="JPWJ01000004">
    <property type="protein sequence ID" value="RCK51097.1"/>
    <property type="molecule type" value="Genomic_DNA"/>
</dbReference>
<evidence type="ECO:0000256" key="1">
    <source>
        <dbReference type="ARBA" id="ARBA00004308"/>
    </source>
</evidence>
<keyword evidence="5" id="KW-0472">Membrane</keyword>